<evidence type="ECO:0000313" key="2">
    <source>
        <dbReference type="EMBL" id="SKM68426.1"/>
    </source>
</evidence>
<feature type="region of interest" description="Disordered" evidence="1">
    <location>
        <begin position="90"/>
        <end position="117"/>
    </location>
</feature>
<dbReference type="RefSeq" id="WP_074270264.1">
    <property type="nucleotide sequence ID" value="NZ_FVGW01000012.1"/>
</dbReference>
<evidence type="ECO:0000256" key="1">
    <source>
        <dbReference type="SAM" id="MobiDB-lite"/>
    </source>
</evidence>
<reference evidence="2 3" key="1">
    <citation type="submission" date="2016-11" db="EMBL/GenBank/DDBJ databases">
        <authorList>
            <consortium name="Pathogen Informatics"/>
        </authorList>
    </citation>
    <scope>NUCLEOTIDE SEQUENCE [LARGE SCALE GENOMIC DNA]</scope>
    <source>
        <strain evidence="2 3">911</strain>
    </source>
</reference>
<accession>A0A1U0ZSN6</accession>
<sequence>MSEQKSQDPKARELLDAAARITDALAFARGPRGEVLYLTDDQRVCLAFHLARTGGDIYPDKAIIKRRALPDRPGQLTGVIDWVPIDWEEDPEAPEPISAVGPVPVPPELPDFDAMTPWHTNTRIEGDWT</sequence>
<protein>
    <submittedName>
        <fullName evidence="2">Uncharacterized protein</fullName>
    </submittedName>
</protein>
<dbReference type="AlphaFoldDB" id="A0A1U0ZSN6"/>
<dbReference type="InterPro" id="IPR021226">
    <property type="entry name" value="Phage_gene29"/>
</dbReference>
<organism evidence="2 3">
    <name type="scientific">Mycobacteroides abscessus subsp. massiliense</name>
    <dbReference type="NCBI Taxonomy" id="1962118"/>
    <lineage>
        <taxon>Bacteria</taxon>
        <taxon>Bacillati</taxon>
        <taxon>Actinomycetota</taxon>
        <taxon>Actinomycetes</taxon>
        <taxon>Mycobacteriales</taxon>
        <taxon>Mycobacteriaceae</taxon>
        <taxon>Mycobacteroides</taxon>
        <taxon>Mycobacteroides abscessus</taxon>
    </lineage>
</organism>
<proteinExistence type="predicted"/>
<name>A0A1U0ZSN6_9MYCO</name>
<evidence type="ECO:0000313" key="3">
    <source>
        <dbReference type="Proteomes" id="UP000190074"/>
    </source>
</evidence>
<gene>
    <name evidence="2" type="ORF">SAMEA2259716_04779</name>
</gene>
<dbReference type="Proteomes" id="UP000190074">
    <property type="component" value="Unassembled WGS sequence"/>
</dbReference>
<dbReference type="EMBL" id="FVGW01000012">
    <property type="protein sequence ID" value="SKM68426.1"/>
    <property type="molecule type" value="Genomic_DNA"/>
</dbReference>
<dbReference type="Pfam" id="PF10910">
    <property type="entry name" value="Phage_gene29"/>
    <property type="match status" value="1"/>
</dbReference>